<proteinExistence type="predicted"/>
<dbReference type="Proteomes" id="UP001234178">
    <property type="component" value="Unassembled WGS sequence"/>
</dbReference>
<dbReference type="EMBL" id="JAOYFB010000003">
    <property type="protein sequence ID" value="KAK4011379.1"/>
    <property type="molecule type" value="Genomic_DNA"/>
</dbReference>
<comment type="caution">
    <text evidence="1">The sequence shown here is derived from an EMBL/GenBank/DDBJ whole genome shotgun (WGS) entry which is preliminary data.</text>
</comment>
<keyword evidence="2" id="KW-1185">Reference proteome</keyword>
<organism evidence="1 2">
    <name type="scientific">Daphnia magna</name>
    <dbReference type="NCBI Taxonomy" id="35525"/>
    <lineage>
        <taxon>Eukaryota</taxon>
        <taxon>Metazoa</taxon>
        <taxon>Ecdysozoa</taxon>
        <taxon>Arthropoda</taxon>
        <taxon>Crustacea</taxon>
        <taxon>Branchiopoda</taxon>
        <taxon>Diplostraca</taxon>
        <taxon>Cladocera</taxon>
        <taxon>Anomopoda</taxon>
        <taxon>Daphniidae</taxon>
        <taxon>Daphnia</taxon>
    </lineage>
</organism>
<accession>A0ABQ9ZG49</accession>
<gene>
    <name evidence="1" type="ORF">OUZ56_020493</name>
</gene>
<reference evidence="1 2" key="1">
    <citation type="journal article" date="2023" name="Nucleic Acids Res.">
        <title>The hologenome of Daphnia magna reveals possible DNA methylation and microbiome-mediated evolution of the host genome.</title>
        <authorList>
            <person name="Chaturvedi A."/>
            <person name="Li X."/>
            <person name="Dhandapani V."/>
            <person name="Marshall H."/>
            <person name="Kissane S."/>
            <person name="Cuenca-Cambronero M."/>
            <person name="Asole G."/>
            <person name="Calvet F."/>
            <person name="Ruiz-Romero M."/>
            <person name="Marangio P."/>
            <person name="Guigo R."/>
            <person name="Rago D."/>
            <person name="Mirbahai L."/>
            <person name="Eastwood N."/>
            <person name="Colbourne J.K."/>
            <person name="Zhou J."/>
            <person name="Mallon E."/>
            <person name="Orsini L."/>
        </authorList>
    </citation>
    <scope>NUCLEOTIDE SEQUENCE [LARGE SCALE GENOMIC DNA]</scope>
    <source>
        <strain evidence="1">LRV0_1</strain>
    </source>
</reference>
<evidence type="ECO:0000313" key="2">
    <source>
        <dbReference type="Proteomes" id="UP001234178"/>
    </source>
</evidence>
<protein>
    <submittedName>
        <fullName evidence="1">Uncharacterized protein</fullName>
    </submittedName>
</protein>
<name>A0ABQ9ZG49_9CRUS</name>
<evidence type="ECO:0000313" key="1">
    <source>
        <dbReference type="EMBL" id="KAK4011379.1"/>
    </source>
</evidence>
<sequence length="71" mass="8105">MNRQKTLAIYLSMPIRSNSIQRFGQWIHSTPQQAEGDIKLLDTPKVSIMNENGLQQNLDAMITQTHVLKVI</sequence>